<dbReference type="GO" id="GO:0005525">
    <property type="term" value="F:GTP binding"/>
    <property type="evidence" value="ECO:0007669"/>
    <property type="project" value="UniProtKB-KW"/>
</dbReference>
<dbReference type="EMBL" id="CACRSJ010000104">
    <property type="protein sequence ID" value="VYS47934.1"/>
    <property type="molecule type" value="Genomic_DNA"/>
</dbReference>
<dbReference type="PANTHER" id="PTHR10903:SF146">
    <property type="entry name" value="AIG1-LIKE PROTEIN_ 48352-49494-RELATED"/>
    <property type="match status" value="1"/>
</dbReference>
<comment type="similarity">
    <text evidence="1">Belongs to the TRAFAC class TrmE-Era-EngA-EngB-Septin-like GTPase superfamily. AIG1/Toc34/Toc159-like paraseptin GTPase family. IAN subfamily.</text>
</comment>
<dbReference type="AlphaFoldDB" id="A0A654EFU0"/>
<evidence type="ECO:0000259" key="4">
    <source>
        <dbReference type="PROSITE" id="PS51720"/>
    </source>
</evidence>
<organism evidence="5 6">
    <name type="scientific">Arabidopsis thaliana</name>
    <name type="common">Mouse-ear cress</name>
    <dbReference type="NCBI Taxonomy" id="3702"/>
    <lineage>
        <taxon>Eukaryota</taxon>
        <taxon>Viridiplantae</taxon>
        <taxon>Streptophyta</taxon>
        <taxon>Embryophyta</taxon>
        <taxon>Tracheophyta</taxon>
        <taxon>Spermatophyta</taxon>
        <taxon>Magnoliopsida</taxon>
        <taxon>eudicotyledons</taxon>
        <taxon>Gunneridae</taxon>
        <taxon>Pentapetalae</taxon>
        <taxon>rosids</taxon>
        <taxon>malvids</taxon>
        <taxon>Brassicales</taxon>
        <taxon>Brassicaceae</taxon>
        <taxon>Camelineae</taxon>
        <taxon>Arabidopsis</taxon>
    </lineage>
</organism>
<dbReference type="Gene3D" id="3.40.50.300">
    <property type="entry name" value="P-loop containing nucleotide triphosphate hydrolases"/>
    <property type="match status" value="1"/>
</dbReference>
<dbReference type="SUPFAM" id="SSF52540">
    <property type="entry name" value="P-loop containing nucleoside triphosphate hydrolases"/>
    <property type="match status" value="1"/>
</dbReference>
<gene>
    <name evidence="5" type="ORF">AN1_LOCUS3419</name>
</gene>
<evidence type="ECO:0000256" key="3">
    <source>
        <dbReference type="ARBA" id="ARBA00023134"/>
    </source>
</evidence>
<sequence length="396" mass="44682">MSEPIKNIVLVGRTGNGKSATGNSLLGNKMFNAKLQAGGVTKKCKMYRAAIQDGPIVNVIDTPDNRVVMDPRPFESDFTLVLDEGLFNSVMSPDYISKEINNFLTTVEGGIHAVLFVLSTRNRVSQEEESTFNTLQCIFESKILDYFIVVFTGGDNLEEDDQTLDDYLRENCPEFLRRVFRLCGGRKVLFNNITKDENKKAEQLKQLLAHLADVGKQTGGKPYIDHMQSKIKKHIVYARDLSIKLSNNSEYWSWRPLRDETSSETLVLEAAVLRGICWLDVGGRLDTRELTPKTKYEAVYVVKLEDTASGWETPVNLKLTLPNSRARPQERSVNLKEHIGKSWVDIPVGEFITSPDNDGEISFSMRETTHWQEGLIIKGVVIRPKNEGTIIKNEHA</sequence>
<accession>A0A654EFU0</accession>
<dbReference type="InterPro" id="IPR027417">
    <property type="entry name" value="P-loop_NTPase"/>
</dbReference>
<evidence type="ECO:0000313" key="5">
    <source>
        <dbReference type="EMBL" id="VYS47934.1"/>
    </source>
</evidence>
<feature type="domain" description="AIG1-type G" evidence="4">
    <location>
        <begin position="3"/>
        <end position="232"/>
    </location>
</feature>
<evidence type="ECO:0000313" key="6">
    <source>
        <dbReference type="Proteomes" id="UP000426265"/>
    </source>
</evidence>
<dbReference type="CDD" id="cd01852">
    <property type="entry name" value="AIG1"/>
    <property type="match status" value="1"/>
</dbReference>
<protein>
    <recommendedName>
        <fullName evidence="4">AIG1-type G domain-containing protein</fullName>
    </recommendedName>
</protein>
<keyword evidence="2" id="KW-0547">Nucleotide-binding</keyword>
<evidence type="ECO:0000256" key="2">
    <source>
        <dbReference type="ARBA" id="ARBA00022741"/>
    </source>
</evidence>
<evidence type="ECO:0000256" key="1">
    <source>
        <dbReference type="ARBA" id="ARBA00008535"/>
    </source>
</evidence>
<dbReference type="FunFam" id="3.40.50.300:FF:000840">
    <property type="entry name" value="Immune-associated nucleotide-binding protein 9"/>
    <property type="match status" value="1"/>
</dbReference>
<dbReference type="PROSITE" id="PS51720">
    <property type="entry name" value="G_AIG1"/>
    <property type="match status" value="1"/>
</dbReference>
<name>A0A654EFU0_ARATH</name>
<dbReference type="InterPro" id="IPR006703">
    <property type="entry name" value="G_AIG1"/>
</dbReference>
<reference evidence="5 6" key="1">
    <citation type="submission" date="2019-11" db="EMBL/GenBank/DDBJ databases">
        <authorList>
            <person name="Jiao W.-B."/>
            <person name="Schneeberger K."/>
        </authorList>
    </citation>
    <scope>NUCLEOTIDE SEQUENCE [LARGE SCALE GENOMIC DNA]</scope>
    <source>
        <strain evidence="6">cv. An-1</strain>
    </source>
</reference>
<dbReference type="Pfam" id="PF04548">
    <property type="entry name" value="AIG1"/>
    <property type="match status" value="1"/>
</dbReference>
<proteinExistence type="inferred from homology"/>
<dbReference type="Proteomes" id="UP000426265">
    <property type="component" value="Unassembled WGS sequence"/>
</dbReference>
<keyword evidence="3" id="KW-0342">GTP-binding</keyword>
<dbReference type="InterPro" id="IPR045058">
    <property type="entry name" value="GIMA/IAN/Toc"/>
</dbReference>
<dbReference type="PANTHER" id="PTHR10903">
    <property type="entry name" value="GTPASE, IMAP FAMILY MEMBER-RELATED"/>
    <property type="match status" value="1"/>
</dbReference>
<dbReference type="ExpressionAtlas" id="A0A654EFU0">
    <property type="expression patterns" value="differential"/>
</dbReference>